<evidence type="ECO:0000313" key="1">
    <source>
        <dbReference type="EMBL" id="KAI5649473.1"/>
    </source>
</evidence>
<protein>
    <submittedName>
        <fullName evidence="1">Uncharacterized protein</fullName>
    </submittedName>
</protein>
<evidence type="ECO:0000313" key="2">
    <source>
        <dbReference type="Proteomes" id="UP001060085"/>
    </source>
</evidence>
<dbReference type="EMBL" id="CM044708">
    <property type="protein sequence ID" value="KAI5649473.1"/>
    <property type="molecule type" value="Genomic_DNA"/>
</dbReference>
<proteinExistence type="predicted"/>
<organism evidence="1 2">
    <name type="scientific">Catharanthus roseus</name>
    <name type="common">Madagascar periwinkle</name>
    <name type="synonym">Vinca rosea</name>
    <dbReference type="NCBI Taxonomy" id="4058"/>
    <lineage>
        <taxon>Eukaryota</taxon>
        <taxon>Viridiplantae</taxon>
        <taxon>Streptophyta</taxon>
        <taxon>Embryophyta</taxon>
        <taxon>Tracheophyta</taxon>
        <taxon>Spermatophyta</taxon>
        <taxon>Magnoliopsida</taxon>
        <taxon>eudicotyledons</taxon>
        <taxon>Gunneridae</taxon>
        <taxon>Pentapetalae</taxon>
        <taxon>asterids</taxon>
        <taxon>lamiids</taxon>
        <taxon>Gentianales</taxon>
        <taxon>Apocynaceae</taxon>
        <taxon>Rauvolfioideae</taxon>
        <taxon>Vinceae</taxon>
        <taxon>Catharanthinae</taxon>
        <taxon>Catharanthus</taxon>
    </lineage>
</organism>
<dbReference type="Proteomes" id="UP001060085">
    <property type="component" value="Linkage Group LG08"/>
</dbReference>
<keyword evidence="2" id="KW-1185">Reference proteome</keyword>
<accession>A0ACB9ZPG3</accession>
<name>A0ACB9ZPG3_CATRO</name>
<comment type="caution">
    <text evidence="1">The sequence shown here is derived from an EMBL/GenBank/DDBJ whole genome shotgun (WGS) entry which is preliminary data.</text>
</comment>
<sequence length="363" mass="40780">MVAGEEEKNYDRTKELKAFDETKSGVKGLVDEGITKVPKIFYSKPCNFLRPSGDVSFNIPVVNLSGIDLDVNCRREVVERVREATETWGFFQVVNHSIPLKILDEMLEGVRRFYEQDNEVKKKWYTRDGSKTVVYNSNFDLFSSDSANWRDTTYVNMAPKPPCSDELPEAFRDIIIEYSKQVMNLGRSIFELLSEALGLSSNYLNDMGCSEGLAVLCHCYPACPEPEVTLGASKHADYDFLTILLQDQIGGLQVLYDQNHWVDVPPVPGALVVNIGDLTQLITNDKLKSSQHRVLANRTGPRVSVACFFTTGLAPSTKLYGPIEELLSEDNPPKYRKTTVRDYSIHYNAKGIGTTSALLDLRL</sequence>
<reference evidence="2" key="1">
    <citation type="journal article" date="2023" name="Nat. Plants">
        <title>Single-cell RNA sequencing provides a high-resolution roadmap for understanding the multicellular compartmentation of specialized metabolism.</title>
        <authorList>
            <person name="Sun S."/>
            <person name="Shen X."/>
            <person name="Li Y."/>
            <person name="Li Y."/>
            <person name="Wang S."/>
            <person name="Li R."/>
            <person name="Zhang H."/>
            <person name="Shen G."/>
            <person name="Guo B."/>
            <person name="Wei J."/>
            <person name="Xu J."/>
            <person name="St-Pierre B."/>
            <person name="Chen S."/>
            <person name="Sun C."/>
        </authorList>
    </citation>
    <scope>NUCLEOTIDE SEQUENCE [LARGE SCALE GENOMIC DNA]</scope>
</reference>
<gene>
    <name evidence="1" type="ORF">M9H77_35478</name>
</gene>